<dbReference type="SUPFAM" id="SSF68906">
    <property type="entry name" value="SAP domain"/>
    <property type="match status" value="2"/>
</dbReference>
<dbReference type="Proteomes" id="UP001629113">
    <property type="component" value="Unassembled WGS sequence"/>
</dbReference>
<comment type="caution">
    <text evidence="5">The sequence shown here is derived from an EMBL/GenBank/DDBJ whole genome shotgun (WGS) entry which is preliminary data.</text>
</comment>
<dbReference type="Pfam" id="PF02037">
    <property type="entry name" value="SAP"/>
    <property type="match status" value="2"/>
</dbReference>
<organism evidence="5 6">
    <name type="scientific">Phlyctema vagabunda</name>
    <dbReference type="NCBI Taxonomy" id="108571"/>
    <lineage>
        <taxon>Eukaryota</taxon>
        <taxon>Fungi</taxon>
        <taxon>Dikarya</taxon>
        <taxon>Ascomycota</taxon>
        <taxon>Pezizomycotina</taxon>
        <taxon>Leotiomycetes</taxon>
        <taxon>Helotiales</taxon>
        <taxon>Dermateaceae</taxon>
        <taxon>Phlyctema</taxon>
    </lineage>
</organism>
<dbReference type="SMART" id="SM00513">
    <property type="entry name" value="SAP"/>
    <property type="match status" value="2"/>
</dbReference>
<keyword evidence="6" id="KW-1185">Reference proteome</keyword>
<dbReference type="EMBL" id="JBFCZG010000001">
    <property type="protein sequence ID" value="KAL3426642.1"/>
    <property type="molecule type" value="Genomic_DNA"/>
</dbReference>
<proteinExistence type="inferred from homology"/>
<gene>
    <name evidence="5" type="ORF">PVAG01_00151</name>
</gene>
<feature type="domain" description="SAP" evidence="4">
    <location>
        <begin position="76"/>
        <end position="110"/>
    </location>
</feature>
<protein>
    <submittedName>
        <fullName evidence="5">SWIM zinc finger protein</fullName>
    </submittedName>
</protein>
<keyword evidence="1" id="KW-0597">Phosphoprotein</keyword>
<evidence type="ECO:0000313" key="6">
    <source>
        <dbReference type="Proteomes" id="UP001629113"/>
    </source>
</evidence>
<reference evidence="5 6" key="1">
    <citation type="submission" date="2024-06" db="EMBL/GenBank/DDBJ databases">
        <title>Complete genome of Phlyctema vagabunda strain 19-DSS-EL-015.</title>
        <authorList>
            <person name="Fiorenzani C."/>
        </authorList>
    </citation>
    <scope>NUCLEOTIDE SEQUENCE [LARGE SCALE GENOMIC DNA]</scope>
    <source>
        <strain evidence="5 6">19-DSS-EL-015</strain>
    </source>
</reference>
<evidence type="ECO:0000256" key="2">
    <source>
        <dbReference type="ARBA" id="ARBA00046328"/>
    </source>
</evidence>
<dbReference type="InterPro" id="IPR036361">
    <property type="entry name" value="SAP_dom_sf"/>
</dbReference>
<name>A0ABR4PTF2_9HELO</name>
<dbReference type="PANTHER" id="PTHR46551:SF1">
    <property type="entry name" value="SAP DOMAIN-CONTAINING RIBONUCLEOPROTEIN"/>
    <property type="match status" value="1"/>
</dbReference>
<evidence type="ECO:0000256" key="3">
    <source>
        <dbReference type="SAM" id="MobiDB-lite"/>
    </source>
</evidence>
<dbReference type="InterPro" id="IPR003034">
    <property type="entry name" value="SAP_dom"/>
</dbReference>
<evidence type="ECO:0000313" key="5">
    <source>
        <dbReference type="EMBL" id="KAL3426642.1"/>
    </source>
</evidence>
<evidence type="ECO:0000256" key="1">
    <source>
        <dbReference type="ARBA" id="ARBA00022553"/>
    </source>
</evidence>
<comment type="similarity">
    <text evidence="2">Belongs to the SAP domain-containing ribonucleoprotein family.</text>
</comment>
<dbReference type="InterPro" id="IPR052240">
    <property type="entry name" value="SAP_domain_ribonucleoprotein"/>
</dbReference>
<dbReference type="Gene3D" id="1.10.720.30">
    <property type="entry name" value="SAP domain"/>
    <property type="match status" value="2"/>
</dbReference>
<sequence>MASKHKLEDATNLDRVVSNWAEFQVAELKAAITARGLTKSGKKANLVARLEAYDREHQQAAAQHAHEDEGGNLVDWYDLKVVDLQAELERRGLPKSGRKADLVARLEALDNLDNHDRSMAGPSTNPASASPSKPKSKRAKKEPSPDVVIDGPLASQLVAYQAYDPNTGETRLRPFVPVPDDTYKKKLKRIQKERMFMLDRTKSTDNEGHPREKFTIAGSTGNLYNTTISRRPGCDCMDA</sequence>
<feature type="region of interest" description="Disordered" evidence="3">
    <location>
        <begin position="113"/>
        <end position="149"/>
    </location>
</feature>
<accession>A0ABR4PTF2</accession>
<evidence type="ECO:0000259" key="4">
    <source>
        <dbReference type="PROSITE" id="PS50800"/>
    </source>
</evidence>
<dbReference type="PROSITE" id="PS50800">
    <property type="entry name" value="SAP"/>
    <property type="match status" value="2"/>
</dbReference>
<feature type="domain" description="SAP" evidence="4">
    <location>
        <begin position="20"/>
        <end position="54"/>
    </location>
</feature>
<dbReference type="PANTHER" id="PTHR46551">
    <property type="entry name" value="SAP DOMAIN-CONTAINING RIBONUCLEOPROTEIN"/>
    <property type="match status" value="1"/>
</dbReference>